<evidence type="ECO:0000313" key="2">
    <source>
        <dbReference type="EMBL" id="QCU89207.1"/>
    </source>
</evidence>
<dbReference type="Proteomes" id="UP000304864">
    <property type="component" value="Chromosome"/>
</dbReference>
<feature type="region of interest" description="Disordered" evidence="1">
    <location>
        <begin position="1"/>
        <end position="93"/>
    </location>
</feature>
<feature type="compositionally biased region" description="Polar residues" evidence="1">
    <location>
        <begin position="63"/>
        <end position="72"/>
    </location>
</feature>
<feature type="compositionally biased region" description="Polar residues" evidence="1">
    <location>
        <begin position="1"/>
        <end position="22"/>
    </location>
</feature>
<evidence type="ECO:0000313" key="3">
    <source>
        <dbReference type="Proteomes" id="UP000304864"/>
    </source>
</evidence>
<reference evidence="2 3" key="1">
    <citation type="submission" date="2019-05" db="EMBL/GenBank/DDBJ databases">
        <title>Thiomicrorhabdus sediminis sp. nov, a novel sulfur-oxidizing bacterium isolated from coastal sediment.</title>
        <authorList>
            <person name="Liu X."/>
        </authorList>
    </citation>
    <scope>NUCLEOTIDE SEQUENCE [LARGE SCALE GENOMIC DNA]</scope>
    <source>
        <strain evidence="2 3">G1</strain>
    </source>
</reference>
<feature type="compositionally biased region" description="Polar residues" evidence="1">
    <location>
        <begin position="33"/>
        <end position="53"/>
    </location>
</feature>
<keyword evidence="3" id="KW-1185">Reference proteome</keyword>
<name>A0A4P9K4S0_9GAMM</name>
<dbReference type="AlphaFoldDB" id="A0A4P9K4S0"/>
<feature type="compositionally biased region" description="Polar residues" evidence="1">
    <location>
        <begin position="80"/>
        <end position="93"/>
    </location>
</feature>
<proteinExistence type="predicted"/>
<dbReference type="RefSeq" id="WP_138563340.1">
    <property type="nucleotide sequence ID" value="NZ_CP040602.1"/>
</dbReference>
<organism evidence="2 3">
    <name type="scientific">Thiomicrorhabdus sediminis</name>
    <dbReference type="NCBI Taxonomy" id="2580412"/>
    <lineage>
        <taxon>Bacteria</taxon>
        <taxon>Pseudomonadati</taxon>
        <taxon>Pseudomonadota</taxon>
        <taxon>Gammaproteobacteria</taxon>
        <taxon>Thiotrichales</taxon>
        <taxon>Piscirickettsiaceae</taxon>
        <taxon>Thiomicrorhabdus</taxon>
    </lineage>
</organism>
<dbReference type="EMBL" id="CP040602">
    <property type="protein sequence ID" value="QCU89207.1"/>
    <property type="molecule type" value="Genomic_DNA"/>
</dbReference>
<sequence>MISMNPNLASAGISAQTQQNGATIKAENKVSEPTESQRVAQSGNSSVSLSDASVDNAVDYSELAQNQTVRSSDSTENRSTEANQTQNGLSYASSLELQANYAAKQAEEERADKPANEA</sequence>
<evidence type="ECO:0000256" key="1">
    <source>
        <dbReference type="SAM" id="MobiDB-lite"/>
    </source>
</evidence>
<dbReference type="KEGG" id="thig:FE785_00475"/>
<protein>
    <submittedName>
        <fullName evidence="2">Uncharacterized protein</fullName>
    </submittedName>
</protein>
<accession>A0A4P9K4S0</accession>
<gene>
    <name evidence="2" type="ORF">FE785_00475</name>
</gene>